<dbReference type="FunFam" id="3.40.50.300:FF:000016">
    <property type="entry name" value="Oligopeptide ABC transporter ATP-binding component"/>
    <property type="match status" value="1"/>
</dbReference>
<reference evidence="11 12" key="1">
    <citation type="journal article" date="2014" name="PLoS Genet.">
        <title>Phylogenetically driven sequencing of extremely halophilic archaea reveals strategies for static and dynamic osmo-response.</title>
        <authorList>
            <person name="Becker E.A."/>
            <person name="Seitzer P.M."/>
            <person name="Tritt A."/>
            <person name="Larsen D."/>
            <person name="Krusor M."/>
            <person name="Yao A.I."/>
            <person name="Wu D."/>
            <person name="Madern D."/>
            <person name="Eisen J.A."/>
            <person name="Darling A.E."/>
            <person name="Facciotti M.T."/>
        </authorList>
    </citation>
    <scope>NUCLEOTIDE SEQUENCE [LARGE SCALE GENOMIC DNA]</scope>
    <source>
        <strain evidence="11 12">DSM 8989</strain>
    </source>
</reference>
<dbReference type="GO" id="GO:0016887">
    <property type="term" value="F:ATP hydrolysis activity"/>
    <property type="evidence" value="ECO:0007669"/>
    <property type="project" value="InterPro"/>
</dbReference>
<evidence type="ECO:0000256" key="1">
    <source>
        <dbReference type="ARBA" id="ARBA00004202"/>
    </source>
</evidence>
<dbReference type="Pfam" id="PF08352">
    <property type="entry name" value="oligo_HPY"/>
    <property type="match status" value="1"/>
</dbReference>
<dbReference type="SMART" id="SM00382">
    <property type="entry name" value="AAA"/>
    <property type="match status" value="1"/>
</dbReference>
<evidence type="ECO:0000313" key="12">
    <source>
        <dbReference type="Proteomes" id="UP000011625"/>
    </source>
</evidence>
<feature type="region of interest" description="Disordered" evidence="9">
    <location>
        <begin position="333"/>
        <end position="354"/>
    </location>
</feature>
<keyword evidence="2" id="KW-0813">Transport</keyword>
<evidence type="ECO:0000256" key="9">
    <source>
        <dbReference type="SAM" id="MobiDB-lite"/>
    </source>
</evidence>
<evidence type="ECO:0000256" key="8">
    <source>
        <dbReference type="ARBA" id="ARBA00023136"/>
    </source>
</evidence>
<dbReference type="Pfam" id="PF00005">
    <property type="entry name" value="ABC_tran"/>
    <property type="match status" value="1"/>
</dbReference>
<dbReference type="GO" id="GO:0005524">
    <property type="term" value="F:ATP binding"/>
    <property type="evidence" value="ECO:0007669"/>
    <property type="project" value="UniProtKB-KW"/>
</dbReference>
<dbReference type="STRING" id="1227456.C450_01187"/>
<keyword evidence="8" id="KW-0472">Membrane</keyword>
<evidence type="ECO:0000256" key="3">
    <source>
        <dbReference type="ARBA" id="ARBA00022475"/>
    </source>
</evidence>
<dbReference type="InterPro" id="IPR003593">
    <property type="entry name" value="AAA+_ATPase"/>
</dbReference>
<dbReference type="Proteomes" id="UP000011625">
    <property type="component" value="Unassembled WGS sequence"/>
</dbReference>
<keyword evidence="7" id="KW-1278">Translocase</keyword>
<dbReference type="PROSITE" id="PS50893">
    <property type="entry name" value="ABC_TRANSPORTER_2"/>
    <property type="match status" value="1"/>
</dbReference>
<dbReference type="CDD" id="cd03257">
    <property type="entry name" value="ABC_NikE_OppD_transporters"/>
    <property type="match status" value="1"/>
</dbReference>
<dbReference type="EMBL" id="AOME01000012">
    <property type="protein sequence ID" value="EMA55628.1"/>
    <property type="molecule type" value="Genomic_DNA"/>
</dbReference>
<protein>
    <submittedName>
        <fullName evidence="11">ABC-type dipeptide/oligopeptide/nickel transport system, ATPase component</fullName>
    </submittedName>
</protein>
<accession>M0NDJ6</accession>
<keyword evidence="3" id="KW-1003">Cell membrane</keyword>
<evidence type="ECO:0000256" key="2">
    <source>
        <dbReference type="ARBA" id="ARBA00022448"/>
    </source>
</evidence>
<dbReference type="InterPro" id="IPR050388">
    <property type="entry name" value="ABC_Ni/Peptide_Import"/>
</dbReference>
<dbReference type="PROSITE" id="PS00211">
    <property type="entry name" value="ABC_TRANSPORTER_1"/>
    <property type="match status" value="1"/>
</dbReference>
<name>M0NDJ6_9EURY</name>
<evidence type="ECO:0000256" key="6">
    <source>
        <dbReference type="ARBA" id="ARBA00022840"/>
    </source>
</evidence>
<dbReference type="AlphaFoldDB" id="M0NDJ6"/>
<dbReference type="InterPro" id="IPR003439">
    <property type="entry name" value="ABC_transporter-like_ATP-bd"/>
</dbReference>
<comment type="caution">
    <text evidence="11">The sequence shown here is derived from an EMBL/GenBank/DDBJ whole genome shotgun (WGS) entry which is preliminary data.</text>
</comment>
<dbReference type="PATRIC" id="fig|1227456.3.peg.252"/>
<dbReference type="SUPFAM" id="SSF52540">
    <property type="entry name" value="P-loop containing nucleoside triphosphate hydrolases"/>
    <property type="match status" value="1"/>
</dbReference>
<keyword evidence="4" id="KW-0997">Cell inner membrane</keyword>
<dbReference type="InterPro" id="IPR017871">
    <property type="entry name" value="ABC_transporter-like_CS"/>
</dbReference>
<evidence type="ECO:0000256" key="7">
    <source>
        <dbReference type="ARBA" id="ARBA00022967"/>
    </source>
</evidence>
<keyword evidence="5" id="KW-0547">Nucleotide-binding</keyword>
<evidence type="ECO:0000256" key="5">
    <source>
        <dbReference type="ARBA" id="ARBA00022741"/>
    </source>
</evidence>
<dbReference type="GO" id="GO:0015833">
    <property type="term" value="P:peptide transport"/>
    <property type="evidence" value="ECO:0007669"/>
    <property type="project" value="InterPro"/>
</dbReference>
<evidence type="ECO:0000313" key="11">
    <source>
        <dbReference type="EMBL" id="EMA55628.1"/>
    </source>
</evidence>
<keyword evidence="12" id="KW-1185">Reference proteome</keyword>
<dbReference type="Gene3D" id="3.40.50.300">
    <property type="entry name" value="P-loop containing nucleotide triphosphate hydrolases"/>
    <property type="match status" value="1"/>
</dbReference>
<dbReference type="GO" id="GO:0005886">
    <property type="term" value="C:plasma membrane"/>
    <property type="evidence" value="ECO:0007669"/>
    <property type="project" value="UniProtKB-SubCell"/>
</dbReference>
<evidence type="ECO:0000259" key="10">
    <source>
        <dbReference type="PROSITE" id="PS50893"/>
    </source>
</evidence>
<comment type="subcellular location">
    <subcellularLocation>
        <location evidence="1">Cell membrane</location>
        <topology evidence="1">Peripheral membrane protein</topology>
    </subcellularLocation>
</comment>
<dbReference type="InterPro" id="IPR013563">
    <property type="entry name" value="Oligopep_ABC_C"/>
</dbReference>
<gene>
    <name evidence="11" type="ORF">C450_01187</name>
</gene>
<sequence length="354" mass="38486">MIDMNEPLLSIHDLQVHFHTEDGTVEALDGVSMDVGRDEVLGVIGESGCGKSVTALSTMGLLQSPPAEIVGGTIEYEGRNLLDLSRKEMDQIRGNEIAMIYQDPMTSLNPVLTVGSQLTEPLLTHTDQSEAEARERAVEMLDACGLADPARLMEQYPSELSGGMRQRIVIAMALVTEPQLLIADEPTTALDVTIQAQIMDLLRDLQDRFEMSVLFISHDLGVVSDIADRVAVMYAGTVAEHCSVADLFDNPLHPYSRALAESIPSLDTTTERLPTIEGVVPDLHEPPSGCRFSSRCPQYIGEVCDAHDPELTPCGENHEVSCHLYTDVSEATPPWPVSDPSVNGANEVPTEENP</sequence>
<dbReference type="InterPro" id="IPR027417">
    <property type="entry name" value="P-loop_NTPase"/>
</dbReference>
<dbReference type="PANTHER" id="PTHR43297">
    <property type="entry name" value="OLIGOPEPTIDE TRANSPORT ATP-BINDING PROTEIN APPD"/>
    <property type="match status" value="1"/>
</dbReference>
<feature type="domain" description="ABC transporter" evidence="10">
    <location>
        <begin position="11"/>
        <end position="260"/>
    </location>
</feature>
<keyword evidence="6" id="KW-0067">ATP-binding</keyword>
<evidence type="ECO:0000256" key="4">
    <source>
        <dbReference type="ARBA" id="ARBA00022519"/>
    </source>
</evidence>
<organism evidence="11 12">
    <name type="scientific">Halococcus salifodinae DSM 8989</name>
    <dbReference type="NCBI Taxonomy" id="1227456"/>
    <lineage>
        <taxon>Archaea</taxon>
        <taxon>Methanobacteriati</taxon>
        <taxon>Methanobacteriota</taxon>
        <taxon>Stenosarchaea group</taxon>
        <taxon>Halobacteria</taxon>
        <taxon>Halobacteriales</taxon>
        <taxon>Halococcaceae</taxon>
        <taxon>Halococcus</taxon>
    </lineage>
</organism>
<dbReference type="PANTHER" id="PTHR43297:SF14">
    <property type="entry name" value="ATPASE AAA-TYPE CORE DOMAIN-CONTAINING PROTEIN"/>
    <property type="match status" value="1"/>
</dbReference>
<dbReference type="NCBIfam" id="TIGR01727">
    <property type="entry name" value="oligo_HPY"/>
    <property type="match status" value="1"/>
</dbReference>
<proteinExistence type="predicted"/>